<accession>A0A0F9AUA9</accession>
<dbReference type="PANTHER" id="PTHR11564">
    <property type="entry name" value="SIGNAL RECOGNITION PARTICLE 54K PROTEIN SRP54"/>
    <property type="match status" value="1"/>
</dbReference>
<evidence type="ECO:0000256" key="1">
    <source>
        <dbReference type="ARBA" id="ARBA00022741"/>
    </source>
</evidence>
<dbReference type="GO" id="GO:0006614">
    <property type="term" value="P:SRP-dependent cotranslational protein targeting to membrane"/>
    <property type="evidence" value="ECO:0007669"/>
    <property type="project" value="InterPro"/>
</dbReference>
<dbReference type="InterPro" id="IPR000897">
    <property type="entry name" value="SRP54_GTPase_dom"/>
</dbReference>
<dbReference type="InterPro" id="IPR022941">
    <property type="entry name" value="SRP54"/>
</dbReference>
<comment type="caution">
    <text evidence="4">The sequence shown here is derived from an EMBL/GenBank/DDBJ whole genome shotgun (WGS) entry which is preliminary data.</text>
</comment>
<evidence type="ECO:0000256" key="2">
    <source>
        <dbReference type="ARBA" id="ARBA00023134"/>
    </source>
</evidence>
<name>A0A0F9AUA9_9ZZZZ</name>
<dbReference type="Pfam" id="PF00448">
    <property type="entry name" value="SRP54"/>
    <property type="match status" value="1"/>
</dbReference>
<evidence type="ECO:0000313" key="4">
    <source>
        <dbReference type="EMBL" id="KKK82014.1"/>
    </source>
</evidence>
<protein>
    <recommendedName>
        <fullName evidence="3">SRP54-type proteins GTP-binding domain-containing protein</fullName>
    </recommendedName>
</protein>
<dbReference type="AlphaFoldDB" id="A0A0F9AUA9"/>
<dbReference type="PANTHER" id="PTHR11564:SF5">
    <property type="entry name" value="SIGNAL RECOGNITION PARTICLE SUBUNIT SRP54"/>
    <property type="match status" value="1"/>
</dbReference>
<dbReference type="GO" id="GO:0003924">
    <property type="term" value="F:GTPase activity"/>
    <property type="evidence" value="ECO:0007669"/>
    <property type="project" value="InterPro"/>
</dbReference>
<keyword evidence="1" id="KW-0547">Nucleotide-binding</keyword>
<gene>
    <name evidence="4" type="ORF">LCGC14_2807670</name>
</gene>
<reference evidence="4" key="1">
    <citation type="journal article" date="2015" name="Nature">
        <title>Complex archaea that bridge the gap between prokaryotes and eukaryotes.</title>
        <authorList>
            <person name="Spang A."/>
            <person name="Saw J.H."/>
            <person name="Jorgensen S.L."/>
            <person name="Zaremba-Niedzwiedzka K."/>
            <person name="Martijn J."/>
            <person name="Lind A.E."/>
            <person name="van Eijk R."/>
            <person name="Schleper C."/>
            <person name="Guy L."/>
            <person name="Ettema T.J."/>
        </authorList>
    </citation>
    <scope>NUCLEOTIDE SEQUENCE</scope>
</reference>
<sequence length="118" mass="12751">QQLIAMLGTGDTEIDLVGNPPVAVMMVGLQGSGKTTTTAKLGLWLKKRRKRKVLMASLDVRRPAAQRQLAVLGEQAAIDTLVQNLYEALKMPRPEAGYVTIQWAKGSPLMIPLPASNS</sequence>
<proteinExistence type="predicted"/>
<dbReference type="Gene3D" id="3.40.50.300">
    <property type="entry name" value="P-loop containing nucleotide triphosphate hydrolases"/>
    <property type="match status" value="1"/>
</dbReference>
<feature type="non-terminal residue" evidence="4">
    <location>
        <position position="1"/>
    </location>
</feature>
<keyword evidence="2" id="KW-0342">GTP-binding</keyword>
<evidence type="ECO:0000259" key="3">
    <source>
        <dbReference type="SMART" id="SM00962"/>
    </source>
</evidence>
<dbReference type="GO" id="GO:0048500">
    <property type="term" value="C:signal recognition particle"/>
    <property type="evidence" value="ECO:0007669"/>
    <property type="project" value="InterPro"/>
</dbReference>
<dbReference type="SMART" id="SM00962">
    <property type="entry name" value="SRP54"/>
    <property type="match status" value="1"/>
</dbReference>
<dbReference type="InterPro" id="IPR027417">
    <property type="entry name" value="P-loop_NTPase"/>
</dbReference>
<organism evidence="4">
    <name type="scientific">marine sediment metagenome</name>
    <dbReference type="NCBI Taxonomy" id="412755"/>
    <lineage>
        <taxon>unclassified sequences</taxon>
        <taxon>metagenomes</taxon>
        <taxon>ecological metagenomes</taxon>
    </lineage>
</organism>
<dbReference type="EMBL" id="LAZR01052867">
    <property type="protein sequence ID" value="KKK82014.1"/>
    <property type="molecule type" value="Genomic_DNA"/>
</dbReference>
<feature type="domain" description="SRP54-type proteins GTP-binding" evidence="3">
    <location>
        <begin position="21"/>
        <end position="115"/>
    </location>
</feature>
<dbReference type="SUPFAM" id="SSF52540">
    <property type="entry name" value="P-loop containing nucleoside triphosphate hydrolases"/>
    <property type="match status" value="1"/>
</dbReference>
<dbReference type="GO" id="GO:0005525">
    <property type="term" value="F:GTP binding"/>
    <property type="evidence" value="ECO:0007669"/>
    <property type="project" value="UniProtKB-KW"/>
</dbReference>